<feature type="domain" description="RNA polymerase sigma-70 region 4" evidence="9">
    <location>
        <begin position="153"/>
        <end position="201"/>
    </location>
</feature>
<dbReference type="InterPro" id="IPR007630">
    <property type="entry name" value="RNA_pol_sigma70_r4"/>
</dbReference>
<evidence type="ECO:0000256" key="3">
    <source>
        <dbReference type="ARBA" id="ARBA00023082"/>
    </source>
</evidence>
<dbReference type="GO" id="GO:0003677">
    <property type="term" value="F:DNA binding"/>
    <property type="evidence" value="ECO:0007669"/>
    <property type="project" value="UniProtKB-KW"/>
</dbReference>
<evidence type="ECO:0000256" key="7">
    <source>
        <dbReference type="SAM" id="MobiDB-lite"/>
    </source>
</evidence>
<evidence type="ECO:0000256" key="4">
    <source>
        <dbReference type="ARBA" id="ARBA00023125"/>
    </source>
</evidence>
<dbReference type="Gene3D" id="1.10.10.10">
    <property type="entry name" value="Winged helix-like DNA-binding domain superfamily/Winged helix DNA-binding domain"/>
    <property type="match status" value="1"/>
</dbReference>
<dbReference type="SUPFAM" id="SSF88946">
    <property type="entry name" value="Sigma2 domain of RNA polymerase sigma factors"/>
    <property type="match status" value="1"/>
</dbReference>
<evidence type="ECO:0000259" key="8">
    <source>
        <dbReference type="Pfam" id="PF04542"/>
    </source>
</evidence>
<accession>A0A8J3SID1</accession>
<evidence type="ECO:0000256" key="1">
    <source>
        <dbReference type="ARBA" id="ARBA00010641"/>
    </source>
</evidence>
<proteinExistence type="inferred from homology"/>
<dbReference type="EMBL" id="BOOJ01000030">
    <property type="protein sequence ID" value="GIH93126.1"/>
    <property type="molecule type" value="Genomic_DNA"/>
</dbReference>
<dbReference type="CDD" id="cd06171">
    <property type="entry name" value="Sigma70_r4"/>
    <property type="match status" value="1"/>
</dbReference>
<dbReference type="InterPro" id="IPR007627">
    <property type="entry name" value="RNA_pol_sigma70_r2"/>
</dbReference>
<dbReference type="PANTHER" id="PTHR43133">
    <property type="entry name" value="RNA POLYMERASE ECF-TYPE SIGMA FACTO"/>
    <property type="match status" value="1"/>
</dbReference>
<dbReference type="InterPro" id="IPR013325">
    <property type="entry name" value="RNA_pol_sigma_r2"/>
</dbReference>
<dbReference type="NCBIfam" id="TIGR02937">
    <property type="entry name" value="sigma70-ECF"/>
    <property type="match status" value="1"/>
</dbReference>
<dbReference type="GO" id="GO:0016987">
    <property type="term" value="F:sigma factor activity"/>
    <property type="evidence" value="ECO:0007669"/>
    <property type="project" value="UniProtKB-KW"/>
</dbReference>
<dbReference type="InterPro" id="IPR013324">
    <property type="entry name" value="RNA_pol_sigma_r3/r4-like"/>
</dbReference>
<dbReference type="InterPro" id="IPR036388">
    <property type="entry name" value="WH-like_DNA-bd_sf"/>
</dbReference>
<keyword evidence="5 6" id="KW-0804">Transcription</keyword>
<comment type="similarity">
    <text evidence="1 6">Belongs to the sigma-70 factor family. ECF subfamily.</text>
</comment>
<keyword evidence="11" id="KW-1185">Reference proteome</keyword>
<keyword evidence="3 6" id="KW-0731">Sigma factor</keyword>
<keyword evidence="4 6" id="KW-0238">DNA-binding</keyword>
<feature type="domain" description="RNA polymerase sigma-70 region 2" evidence="8">
    <location>
        <begin position="53"/>
        <end position="121"/>
    </location>
</feature>
<dbReference type="Gene3D" id="1.10.1740.10">
    <property type="match status" value="1"/>
</dbReference>
<dbReference type="InterPro" id="IPR014284">
    <property type="entry name" value="RNA_pol_sigma-70_dom"/>
</dbReference>
<sequence>MMRQSTCPPPPSDPLGAEPMSSASHHGSRGRQNWLRRLWPADEPDGERIVSALYREYHRPLLAFVSRLTWGDLQWAEDVVQETMIRAWRGADRLDPGAPSLMPWLATVARRIVIDDRRRKDARPHEADEGVLESVPMPDQMENLLRQVVVSDALSSLSPAHREILSETILKDRSVNEAAEVLGIPVGTVKSRVYYALRALRVAMEERGVTP</sequence>
<comment type="caution">
    <text evidence="10">The sequence shown here is derived from an EMBL/GenBank/DDBJ whole genome shotgun (WGS) entry which is preliminary data.</text>
</comment>
<protein>
    <recommendedName>
        <fullName evidence="6">RNA polymerase sigma factor</fullName>
    </recommendedName>
</protein>
<gene>
    <name evidence="10" type="ORF">Psi01_37560</name>
</gene>
<dbReference type="AlphaFoldDB" id="A0A8J3SID1"/>
<evidence type="ECO:0000259" key="9">
    <source>
        <dbReference type="Pfam" id="PF04545"/>
    </source>
</evidence>
<dbReference type="PANTHER" id="PTHR43133:SF52">
    <property type="entry name" value="ECF RNA POLYMERASE SIGMA FACTOR SIGL"/>
    <property type="match status" value="1"/>
</dbReference>
<feature type="region of interest" description="Disordered" evidence="7">
    <location>
        <begin position="1"/>
        <end position="29"/>
    </location>
</feature>
<dbReference type="Pfam" id="PF04542">
    <property type="entry name" value="Sigma70_r2"/>
    <property type="match status" value="1"/>
</dbReference>
<dbReference type="Pfam" id="PF04545">
    <property type="entry name" value="Sigma70_r4"/>
    <property type="match status" value="1"/>
</dbReference>
<reference evidence="10 11" key="1">
    <citation type="submission" date="2021-01" db="EMBL/GenBank/DDBJ databases">
        <title>Whole genome shotgun sequence of Planobispora siamensis NBRC 107568.</title>
        <authorList>
            <person name="Komaki H."/>
            <person name="Tamura T."/>
        </authorList>
    </citation>
    <scope>NUCLEOTIDE SEQUENCE [LARGE SCALE GENOMIC DNA]</scope>
    <source>
        <strain evidence="10 11">NBRC 107568</strain>
    </source>
</reference>
<evidence type="ECO:0000256" key="2">
    <source>
        <dbReference type="ARBA" id="ARBA00023015"/>
    </source>
</evidence>
<evidence type="ECO:0000313" key="11">
    <source>
        <dbReference type="Proteomes" id="UP000619788"/>
    </source>
</evidence>
<evidence type="ECO:0000256" key="5">
    <source>
        <dbReference type="ARBA" id="ARBA00023163"/>
    </source>
</evidence>
<organism evidence="10 11">
    <name type="scientific">Planobispora siamensis</name>
    <dbReference type="NCBI Taxonomy" id="936338"/>
    <lineage>
        <taxon>Bacteria</taxon>
        <taxon>Bacillati</taxon>
        <taxon>Actinomycetota</taxon>
        <taxon>Actinomycetes</taxon>
        <taxon>Streptosporangiales</taxon>
        <taxon>Streptosporangiaceae</taxon>
        <taxon>Planobispora</taxon>
    </lineage>
</organism>
<evidence type="ECO:0000313" key="10">
    <source>
        <dbReference type="EMBL" id="GIH93126.1"/>
    </source>
</evidence>
<dbReference type="InterPro" id="IPR039425">
    <property type="entry name" value="RNA_pol_sigma-70-like"/>
</dbReference>
<dbReference type="SUPFAM" id="SSF88659">
    <property type="entry name" value="Sigma3 and sigma4 domains of RNA polymerase sigma factors"/>
    <property type="match status" value="1"/>
</dbReference>
<dbReference type="PROSITE" id="PS01063">
    <property type="entry name" value="SIGMA70_ECF"/>
    <property type="match status" value="1"/>
</dbReference>
<dbReference type="Proteomes" id="UP000619788">
    <property type="component" value="Unassembled WGS sequence"/>
</dbReference>
<keyword evidence="2 6" id="KW-0805">Transcription regulation</keyword>
<dbReference type="GO" id="GO:0006352">
    <property type="term" value="P:DNA-templated transcription initiation"/>
    <property type="evidence" value="ECO:0007669"/>
    <property type="project" value="InterPro"/>
</dbReference>
<dbReference type="InterPro" id="IPR000838">
    <property type="entry name" value="RNA_pol_sigma70_ECF_CS"/>
</dbReference>
<name>A0A8J3SID1_9ACTN</name>
<evidence type="ECO:0000256" key="6">
    <source>
        <dbReference type="RuleBase" id="RU000716"/>
    </source>
</evidence>